<dbReference type="STRING" id="279113.CPter91_0142"/>
<evidence type="ECO:0000256" key="2">
    <source>
        <dbReference type="ARBA" id="ARBA00005193"/>
    </source>
</evidence>
<reference evidence="11 12" key="1">
    <citation type="submission" date="2015-11" db="EMBL/GenBank/DDBJ databases">
        <title>Exploring the genomic traits of fungus-feeding bacterial genus Collimonas.</title>
        <authorList>
            <person name="Song C."/>
            <person name="Schmidt R."/>
            <person name="de Jager V."/>
            <person name="Krzyzanowska D."/>
            <person name="Jongedijk E."/>
            <person name="Cankar K."/>
            <person name="Beekwilder J."/>
            <person name="van Veen A."/>
            <person name="de Boer W."/>
            <person name="van Veen J.A."/>
            <person name="Garbeva P."/>
        </authorList>
    </citation>
    <scope>NUCLEOTIDE SEQUENCE [LARGE SCALE GENOMIC DNA]</scope>
    <source>
        <strain evidence="11 12">Ter91</strain>
    </source>
</reference>
<dbReference type="RefSeq" id="WP_061935619.1">
    <property type="nucleotide sequence ID" value="NZ_CP013234.1"/>
</dbReference>
<proteinExistence type="inferred from homology"/>
<evidence type="ECO:0000256" key="1">
    <source>
        <dbReference type="ARBA" id="ARBA00001739"/>
    </source>
</evidence>
<dbReference type="Pfam" id="PF02426">
    <property type="entry name" value="MIase"/>
    <property type="match status" value="1"/>
</dbReference>
<evidence type="ECO:0000256" key="9">
    <source>
        <dbReference type="PIRNR" id="PIRNR001486"/>
    </source>
</evidence>
<dbReference type="AlphaFoldDB" id="A0A127PXK4"/>
<evidence type="ECO:0000256" key="6">
    <source>
        <dbReference type="ARBA" id="ARBA00022797"/>
    </source>
</evidence>
<keyword evidence="6 9" id="KW-0058">Aromatic hydrocarbons catabolism</keyword>
<dbReference type="SUPFAM" id="SSF54909">
    <property type="entry name" value="Dimeric alpha+beta barrel"/>
    <property type="match status" value="1"/>
</dbReference>
<sequence length="96" mass="11207">MLFKVRMTVKLPPDMPKSTADELKKTERELAQELQRSGKWRHLWRVVGQYANISIFDVDSSTELHDLLTSLPLFPYMQIEVEALCWHPSAIHADDR</sequence>
<dbReference type="PATRIC" id="fig|279113.9.peg.143"/>
<comment type="subunit">
    <text evidence="4">Homodecamer.</text>
</comment>
<evidence type="ECO:0000256" key="7">
    <source>
        <dbReference type="ARBA" id="ARBA00023235"/>
    </source>
</evidence>
<accession>A0A127PXK4</accession>
<dbReference type="InterPro" id="IPR003464">
    <property type="entry name" value="Muconolactone_d_Isoase"/>
</dbReference>
<evidence type="ECO:0000256" key="8">
    <source>
        <dbReference type="NCBIfam" id="TIGR03221"/>
    </source>
</evidence>
<protein>
    <recommendedName>
        <fullName evidence="5 8">Muconolactone Delta-isomerase</fullName>
        <shortName evidence="9">MIase</shortName>
        <ecNumber evidence="5 8">5.3.3.4</ecNumber>
    </recommendedName>
</protein>
<dbReference type="Proteomes" id="UP000074561">
    <property type="component" value="Chromosome"/>
</dbReference>
<evidence type="ECO:0000256" key="3">
    <source>
        <dbReference type="ARBA" id="ARBA00010882"/>
    </source>
</evidence>
<evidence type="ECO:0000259" key="10">
    <source>
        <dbReference type="Pfam" id="PF02426"/>
    </source>
</evidence>
<evidence type="ECO:0000313" key="11">
    <source>
        <dbReference type="EMBL" id="AMP02541.1"/>
    </source>
</evidence>
<name>A0A127PXK4_9BURK</name>
<evidence type="ECO:0000313" key="12">
    <source>
        <dbReference type="Proteomes" id="UP000074561"/>
    </source>
</evidence>
<keyword evidence="7 9" id="KW-0413">Isomerase</keyword>
<organism evidence="11 12">
    <name type="scientific">Collimonas pratensis</name>
    <dbReference type="NCBI Taxonomy" id="279113"/>
    <lineage>
        <taxon>Bacteria</taxon>
        <taxon>Pseudomonadati</taxon>
        <taxon>Pseudomonadota</taxon>
        <taxon>Betaproteobacteria</taxon>
        <taxon>Burkholderiales</taxon>
        <taxon>Oxalobacteraceae</taxon>
        <taxon>Collimonas</taxon>
    </lineage>
</organism>
<feature type="domain" description="Muconolactone isomerase" evidence="10">
    <location>
        <begin position="1"/>
        <end position="89"/>
    </location>
</feature>
<dbReference type="GO" id="GO:0016159">
    <property type="term" value="F:muconolactone delta-isomerase activity"/>
    <property type="evidence" value="ECO:0007669"/>
    <property type="project" value="UniProtKB-UniRule"/>
</dbReference>
<comment type="catalytic activity">
    <reaction evidence="1 9">
        <text>(S)-muconolactone = (4,5-dihydro-5-oxofuran-2-yl)-acetate</text>
        <dbReference type="Rhea" id="RHEA:12348"/>
        <dbReference type="ChEBI" id="CHEBI:58425"/>
        <dbReference type="ChEBI" id="CHEBI:58736"/>
        <dbReference type="EC" id="5.3.3.4"/>
    </reaction>
</comment>
<dbReference type="UniPathway" id="UPA00157">
    <property type="reaction ID" value="UER00260"/>
</dbReference>
<gene>
    <name evidence="11" type="primary">catC</name>
    <name evidence="11" type="ORF">CPter91_0142</name>
</gene>
<dbReference type="EC" id="5.3.3.4" evidence="5 8"/>
<dbReference type="PIRSF" id="PIRSF001486">
    <property type="entry name" value="CatC"/>
    <property type="match status" value="1"/>
</dbReference>
<dbReference type="InterPro" id="IPR026029">
    <property type="entry name" value="MLI_dom"/>
</dbReference>
<evidence type="ECO:0000256" key="4">
    <source>
        <dbReference type="ARBA" id="ARBA00011365"/>
    </source>
</evidence>
<evidence type="ECO:0000256" key="5">
    <source>
        <dbReference type="ARBA" id="ARBA00012070"/>
    </source>
</evidence>
<dbReference type="Gene3D" id="3.30.70.1060">
    <property type="entry name" value="Dimeric alpha+beta barrel"/>
    <property type="match status" value="1"/>
</dbReference>
<comment type="similarity">
    <text evidence="3 9">Belongs to the muconolactone Delta-isomerase family.</text>
</comment>
<dbReference type="GO" id="GO:0042952">
    <property type="term" value="P:beta-ketoadipate pathway"/>
    <property type="evidence" value="ECO:0007669"/>
    <property type="project" value="UniProtKB-UniRule"/>
</dbReference>
<dbReference type="EMBL" id="CP013234">
    <property type="protein sequence ID" value="AMP02541.1"/>
    <property type="molecule type" value="Genomic_DNA"/>
</dbReference>
<dbReference type="InterPro" id="IPR011008">
    <property type="entry name" value="Dimeric_a/b-barrel"/>
</dbReference>
<dbReference type="KEGG" id="cpra:CPter91_0142"/>
<comment type="pathway">
    <text evidence="2 9">Aromatic compound metabolism; beta-ketoadipate pathway; 5-oxo-4,5-dihydro-2-furylacetate from catechol: step 3/3.</text>
</comment>
<dbReference type="NCBIfam" id="TIGR03221">
    <property type="entry name" value="muco_delta"/>
    <property type="match status" value="1"/>
</dbReference>
<dbReference type="OrthoDB" id="2889526at2"/>